<keyword evidence="2" id="KW-0238">DNA-binding</keyword>
<dbReference type="Pfam" id="PF26003">
    <property type="entry name" value="Integrase_N_phage"/>
    <property type="match status" value="1"/>
</dbReference>
<comment type="caution">
    <text evidence="6">The sequence shown here is derived from an EMBL/GenBank/DDBJ whole genome shotgun (WGS) entry which is preliminary data.</text>
</comment>
<proteinExistence type="inferred from homology"/>
<dbReference type="PANTHER" id="PTHR30349">
    <property type="entry name" value="PHAGE INTEGRASE-RELATED"/>
    <property type="match status" value="1"/>
</dbReference>
<reference evidence="6" key="1">
    <citation type="submission" date="2016-10" db="EMBL/GenBank/DDBJ databases">
        <title>Sequence of Gallionella enrichment culture.</title>
        <authorList>
            <person name="Poehlein A."/>
            <person name="Muehling M."/>
            <person name="Daniel R."/>
        </authorList>
    </citation>
    <scope>NUCLEOTIDE SEQUENCE</scope>
</reference>
<evidence type="ECO:0000256" key="3">
    <source>
        <dbReference type="ARBA" id="ARBA00023172"/>
    </source>
</evidence>
<comment type="similarity">
    <text evidence="1">Belongs to the 'phage' integrase family.</text>
</comment>
<dbReference type="InterPro" id="IPR002104">
    <property type="entry name" value="Integrase_catalytic"/>
</dbReference>
<dbReference type="InterPro" id="IPR044068">
    <property type="entry name" value="CB"/>
</dbReference>
<dbReference type="AlphaFoldDB" id="A0A1J5QKR7"/>
<organism evidence="6">
    <name type="scientific">mine drainage metagenome</name>
    <dbReference type="NCBI Taxonomy" id="410659"/>
    <lineage>
        <taxon>unclassified sequences</taxon>
        <taxon>metagenomes</taxon>
        <taxon>ecological metagenomes</taxon>
    </lineage>
</organism>
<dbReference type="GO" id="GO:0006310">
    <property type="term" value="P:DNA recombination"/>
    <property type="evidence" value="ECO:0007669"/>
    <property type="project" value="UniProtKB-KW"/>
</dbReference>
<evidence type="ECO:0000256" key="1">
    <source>
        <dbReference type="ARBA" id="ARBA00008857"/>
    </source>
</evidence>
<dbReference type="GO" id="GO:0003677">
    <property type="term" value="F:DNA binding"/>
    <property type="evidence" value="ECO:0007669"/>
    <property type="project" value="UniProtKB-KW"/>
</dbReference>
<dbReference type="CDD" id="cd01189">
    <property type="entry name" value="INT_ICEBs1_C_like"/>
    <property type="match status" value="1"/>
</dbReference>
<accession>A0A1J5QKR7</accession>
<dbReference type="EMBL" id="MLJW01000649">
    <property type="protein sequence ID" value="OIQ84048.1"/>
    <property type="molecule type" value="Genomic_DNA"/>
</dbReference>
<evidence type="ECO:0000259" key="5">
    <source>
        <dbReference type="PROSITE" id="PS51900"/>
    </source>
</evidence>
<dbReference type="Gene3D" id="1.10.150.130">
    <property type="match status" value="1"/>
</dbReference>
<evidence type="ECO:0000259" key="4">
    <source>
        <dbReference type="PROSITE" id="PS51898"/>
    </source>
</evidence>
<dbReference type="InterPro" id="IPR010998">
    <property type="entry name" value="Integrase_recombinase_N"/>
</dbReference>
<dbReference type="InterPro" id="IPR050090">
    <property type="entry name" value="Tyrosine_recombinase_XerCD"/>
</dbReference>
<dbReference type="PROSITE" id="PS51898">
    <property type="entry name" value="TYR_RECOMBINASE"/>
    <property type="match status" value="1"/>
</dbReference>
<dbReference type="InterPro" id="IPR058717">
    <property type="entry name" value="Phage_L5_Integrase_N"/>
</dbReference>
<keyword evidence="3" id="KW-0233">DNA recombination</keyword>
<dbReference type="SUPFAM" id="SSF56349">
    <property type="entry name" value="DNA breaking-rejoining enzymes"/>
    <property type="match status" value="1"/>
</dbReference>
<dbReference type="InterPro" id="IPR013762">
    <property type="entry name" value="Integrase-like_cat_sf"/>
</dbReference>
<protein>
    <submittedName>
        <fullName evidence="6">Putative prophage phiRv2 integrase</fullName>
    </submittedName>
</protein>
<sequence>MAGRNSFGQVTKLPSGRYRARYTIPGAAQQWVNAPSTFDAKIDAEGWLARQRTLIADGKIRPDVVRTTFGTYAAGWLAGRALKESTRVLYRRQLDKALMPTWGMTPLPAITPAAVRAWHSTLLPNRPTERAHVYALLRTILNTAVQDDLINANPCRVRGAGSVRRVKTIRPASLAELEILAKATPPEWRLMVLLGAWCALRYGEVTELRRKDIDLTKGVVRVQRGVTWMTGVPVVDTPKTDAGTRDVAIPPHLTAALKDHLHTYVARGRDALLFPAEPGGTVQLSPHRFRQPFARAKILAGRPDLTFHGLRHTGAVLAAASGATIAELMARLGHTTPAMAMRYQHAAADRDRVIADALSRLVTGGGDG</sequence>
<dbReference type="PANTHER" id="PTHR30349:SF64">
    <property type="entry name" value="PROPHAGE INTEGRASE INTD-RELATED"/>
    <property type="match status" value="1"/>
</dbReference>
<feature type="domain" description="Core-binding (CB)" evidence="5">
    <location>
        <begin position="67"/>
        <end position="145"/>
    </location>
</feature>
<dbReference type="PROSITE" id="PS51900">
    <property type="entry name" value="CB"/>
    <property type="match status" value="1"/>
</dbReference>
<feature type="domain" description="Tyr recombinase" evidence="4">
    <location>
        <begin position="167"/>
        <end position="356"/>
    </location>
</feature>
<dbReference type="Gene3D" id="1.10.443.10">
    <property type="entry name" value="Intergrase catalytic core"/>
    <property type="match status" value="1"/>
</dbReference>
<gene>
    <name evidence="6" type="ORF">GALL_341280</name>
</gene>
<dbReference type="InterPro" id="IPR011010">
    <property type="entry name" value="DNA_brk_join_enz"/>
</dbReference>
<evidence type="ECO:0000256" key="2">
    <source>
        <dbReference type="ARBA" id="ARBA00023125"/>
    </source>
</evidence>
<evidence type="ECO:0000313" key="6">
    <source>
        <dbReference type="EMBL" id="OIQ84048.1"/>
    </source>
</evidence>
<dbReference type="Pfam" id="PF00589">
    <property type="entry name" value="Phage_integrase"/>
    <property type="match status" value="1"/>
</dbReference>
<name>A0A1J5QKR7_9ZZZZ</name>
<dbReference type="GO" id="GO:0015074">
    <property type="term" value="P:DNA integration"/>
    <property type="evidence" value="ECO:0007669"/>
    <property type="project" value="InterPro"/>
</dbReference>